<name>A0A1G2D5I2_9BACT</name>
<keyword evidence="2" id="KW-1133">Transmembrane helix</keyword>
<sequence>MIPKKIQDIIVQRPGSKIPLRVSAHTASSSASHAPFKSVAGAGRTEDESDVSSGGGRKGMSPVRYYGYPPEKRPSRKKSRIVLWGAVVCAVVVLVFAFSTFFEKATLKIFLKQTTSSLDSIIVARKGTEKSETAKSTISFEGMTLSDSASREVQATALQHVERRASGSILVYNDFSKESQRLIKNTRFESADGKIYRIHESVVVPGQKTEAGKTVPGSVEVTVYADEPGVAYNIGLSDFTIPGFKGSPRFEKFYGRGKTEMNGGFSGEMKTLGDVELAQVTSELRKELEGTLRARARGEVPEDFVLFDDAIFTVFETGEPLQNKDGDTSIMRVTQSASLYALLFNKPALNSFIIDKLSYKSEEENGARVTVDNLLELDFSIIDKTNFSPETDTQFSFTLKGKPHLAWEFNRNNLLGALRTVPQEELATVLVGFPEITRAEVTFRPFWKRSFPGDTSDIEIESSWEE</sequence>
<protein>
    <recommendedName>
        <fullName evidence="5">Baseplate protein J-like domain-containing protein</fullName>
    </recommendedName>
</protein>
<reference evidence="3 4" key="1">
    <citation type="journal article" date="2016" name="Nat. Commun.">
        <title>Thousands of microbial genomes shed light on interconnected biogeochemical processes in an aquifer system.</title>
        <authorList>
            <person name="Anantharaman K."/>
            <person name="Brown C.T."/>
            <person name="Hug L.A."/>
            <person name="Sharon I."/>
            <person name="Castelle C.J."/>
            <person name="Probst A.J."/>
            <person name="Thomas B.C."/>
            <person name="Singh A."/>
            <person name="Wilkins M.J."/>
            <person name="Karaoz U."/>
            <person name="Brodie E.L."/>
            <person name="Williams K.H."/>
            <person name="Hubbard S.S."/>
            <person name="Banfield J.F."/>
        </authorList>
    </citation>
    <scope>NUCLEOTIDE SEQUENCE [LARGE SCALE GENOMIC DNA]</scope>
</reference>
<feature type="transmembrane region" description="Helical" evidence="2">
    <location>
        <begin position="81"/>
        <end position="102"/>
    </location>
</feature>
<evidence type="ECO:0000313" key="3">
    <source>
        <dbReference type="EMBL" id="OGZ08853.1"/>
    </source>
</evidence>
<evidence type="ECO:0000256" key="1">
    <source>
        <dbReference type="SAM" id="MobiDB-lite"/>
    </source>
</evidence>
<keyword evidence="2" id="KW-0472">Membrane</keyword>
<evidence type="ECO:0000313" key="4">
    <source>
        <dbReference type="Proteomes" id="UP000178099"/>
    </source>
</evidence>
<evidence type="ECO:0008006" key="5">
    <source>
        <dbReference type="Google" id="ProtNLM"/>
    </source>
</evidence>
<dbReference type="AlphaFoldDB" id="A0A1G2D5I2"/>
<dbReference type="Proteomes" id="UP000178099">
    <property type="component" value="Unassembled WGS sequence"/>
</dbReference>
<comment type="caution">
    <text evidence="3">The sequence shown here is derived from an EMBL/GenBank/DDBJ whole genome shotgun (WGS) entry which is preliminary data.</text>
</comment>
<feature type="region of interest" description="Disordered" evidence="1">
    <location>
        <begin position="22"/>
        <end position="74"/>
    </location>
</feature>
<proteinExistence type="predicted"/>
<gene>
    <name evidence="3" type="ORF">A3D67_00885</name>
</gene>
<accession>A0A1G2D5I2</accession>
<dbReference type="EMBL" id="MHLN01000056">
    <property type="protein sequence ID" value="OGZ08853.1"/>
    <property type="molecule type" value="Genomic_DNA"/>
</dbReference>
<organism evidence="3 4">
    <name type="scientific">Candidatus Lloydbacteria bacterium RIFCSPHIGHO2_02_FULL_51_22</name>
    <dbReference type="NCBI Taxonomy" id="1798663"/>
    <lineage>
        <taxon>Bacteria</taxon>
        <taxon>Candidatus Lloydiibacteriota</taxon>
    </lineage>
</organism>
<keyword evidence="2" id="KW-0812">Transmembrane</keyword>
<evidence type="ECO:0000256" key="2">
    <source>
        <dbReference type="SAM" id="Phobius"/>
    </source>
</evidence>
<feature type="compositionally biased region" description="Low complexity" evidence="1">
    <location>
        <begin position="23"/>
        <end position="34"/>
    </location>
</feature>